<dbReference type="eggNOG" id="COG2010">
    <property type="taxonomic scope" value="Bacteria"/>
</dbReference>
<dbReference type="SUPFAM" id="SSF48695">
    <property type="entry name" value="Multiheme cytochromes"/>
    <property type="match status" value="1"/>
</dbReference>
<protein>
    <submittedName>
        <fullName evidence="3">Hydroxylamine oxidoreductase</fullName>
    </submittedName>
</protein>
<keyword evidence="1 2" id="KW-0732">Signal</keyword>
<dbReference type="Gene3D" id="1.20.850.10">
    <property type="entry name" value="Hydroxylamine Oxidoreductase, Chain A, domain 2"/>
    <property type="match status" value="1"/>
</dbReference>
<comment type="caution">
    <text evidence="3">The sequence shown here is derived from an EMBL/GenBank/DDBJ whole genome shotgun (WGS) entry which is preliminary data.</text>
</comment>
<dbReference type="GO" id="GO:0016491">
    <property type="term" value="F:oxidoreductase activity"/>
    <property type="evidence" value="ECO:0007669"/>
    <property type="project" value="TreeGrafter"/>
</dbReference>
<sequence>MNYVKKLMLFLTVALLVIAIQFSGLVQAHEEKTAEKEPYVAKTMDIYEGFPDWYNPIFKDNVGLSEGAGLFKDYYKPLAMQMYMSPMRHYVQMDILDHSLFIKKGRRDLCIRCHDGINTGAVDDWKGSAHFNPRKTDLIARKTKIIEESIGREIINVDCFDCHADTVKNEIRMPNAEVCSECHERQVRQFNSEKDHGRPNHIQAMEANVLVPWYPEADRRGWLAGNGGCDMCHGISTKCDPCHTRHSFSAAEARHPKACMTCHMGPDHPDAESYGESKHGIILEMEEESYNFDKPLAHVQVGDDYRTPTCQFCHMYQGGGRFTHNFVSKGIWRMGTVPPSNIEYESSLKDYPYGINIIAPKIDVYSDENLDKRDKWIEVCSNCHSPRFATTWLEQLDDYMFQAFKITDSAQLIIDNLIADDIMYPSVADRDIYPLGDKLAELLPASLVGDGVYNAFKTLGGKVPVVGPILGAYAMFYQGDNNPSLIETEYAKMWFWYKLQGYKGYAHAQQDVMWWWGQAPMIMQLGKVQSENVRLRREHALEQGLGGALPVSHRITESSDGHASTAKKKSGIPVGNVWEVSDLDY</sequence>
<dbReference type="PATRIC" id="fig|237368.3.peg.3974"/>
<dbReference type="PANTHER" id="PTHR35038">
    <property type="entry name" value="DISSIMILATORY SULFITE REDUCTASE SIRA"/>
    <property type="match status" value="1"/>
</dbReference>
<dbReference type="EMBL" id="JRYO01000255">
    <property type="protein sequence ID" value="KHE90580.1"/>
    <property type="molecule type" value="Genomic_DNA"/>
</dbReference>
<dbReference type="Pfam" id="PF13447">
    <property type="entry name" value="Multi-haem_cyto"/>
    <property type="match status" value="1"/>
</dbReference>
<gene>
    <name evidence="3" type="ORF">SCABRO_03687</name>
</gene>
<evidence type="ECO:0000313" key="4">
    <source>
        <dbReference type="Proteomes" id="UP000030652"/>
    </source>
</evidence>
<dbReference type="Gene3D" id="1.10.780.10">
    <property type="entry name" value="Hydroxylamine Oxidoreductase, Chain A, domain 1"/>
    <property type="match status" value="1"/>
</dbReference>
<dbReference type="PANTHER" id="PTHR35038:SF8">
    <property type="entry name" value="C-TYPE POLYHEME CYTOCHROME OMCC"/>
    <property type="match status" value="1"/>
</dbReference>
<proteinExistence type="predicted"/>
<reference evidence="3 4" key="1">
    <citation type="submission" date="2014-10" db="EMBL/GenBank/DDBJ databases">
        <title>Draft genome of anammox bacterium scalindua brodae, obtained using differential coverage binning of sequence data from two enrichment reactors.</title>
        <authorList>
            <person name="Speth D.R."/>
            <person name="Russ L."/>
            <person name="Kartal B."/>
            <person name="Op den Camp H.J."/>
            <person name="Dutilh B.E."/>
            <person name="Jetten M.S."/>
        </authorList>
    </citation>
    <scope>NUCLEOTIDE SEQUENCE [LARGE SCALE GENOMIC DNA]</scope>
    <source>
        <strain evidence="3">RU1</strain>
    </source>
</reference>
<evidence type="ECO:0000256" key="1">
    <source>
        <dbReference type="ARBA" id="ARBA00022729"/>
    </source>
</evidence>
<dbReference type="InterPro" id="IPR051829">
    <property type="entry name" value="Multiheme_Cytochr_ET"/>
</dbReference>
<dbReference type="InterPro" id="IPR036280">
    <property type="entry name" value="Multihaem_cyt_sf"/>
</dbReference>
<evidence type="ECO:0000313" key="3">
    <source>
        <dbReference type="EMBL" id="KHE90580.1"/>
    </source>
</evidence>
<dbReference type="Proteomes" id="UP000030652">
    <property type="component" value="Unassembled WGS sequence"/>
</dbReference>
<feature type="chain" id="PRO_5002074461" evidence="2">
    <location>
        <begin position="29"/>
        <end position="585"/>
    </location>
</feature>
<name>A0A0B0EIN0_9BACT</name>
<feature type="signal peptide" evidence="2">
    <location>
        <begin position="1"/>
        <end position="28"/>
    </location>
</feature>
<organism evidence="3 4">
    <name type="scientific">Candidatus Scalindua brodae</name>
    <dbReference type="NCBI Taxonomy" id="237368"/>
    <lineage>
        <taxon>Bacteria</taxon>
        <taxon>Pseudomonadati</taxon>
        <taxon>Planctomycetota</taxon>
        <taxon>Candidatus Brocadiia</taxon>
        <taxon>Candidatus Brocadiales</taxon>
        <taxon>Candidatus Scalinduaceae</taxon>
        <taxon>Candidatus Scalindua</taxon>
    </lineage>
</organism>
<accession>A0A0B0EIN0</accession>
<evidence type="ECO:0000256" key="2">
    <source>
        <dbReference type="SAM" id="SignalP"/>
    </source>
</evidence>
<dbReference type="AlphaFoldDB" id="A0A0B0EIN0"/>